<reference evidence="2 3" key="1">
    <citation type="journal article" date="2024" name="Plant J.">
        <title>Genome sequences and population genomics reveal climatic adaptation and genomic divergence between two closely related sweetgum species.</title>
        <authorList>
            <person name="Xu W.Q."/>
            <person name="Ren C.Q."/>
            <person name="Zhang X.Y."/>
            <person name="Comes H.P."/>
            <person name="Liu X.H."/>
            <person name="Li Y.G."/>
            <person name="Kettle C.J."/>
            <person name="Jalonen R."/>
            <person name="Gaisberger H."/>
            <person name="Ma Y.Z."/>
            <person name="Qiu Y.X."/>
        </authorList>
    </citation>
    <scope>NUCLEOTIDE SEQUENCE [LARGE SCALE GENOMIC DNA]</scope>
    <source>
        <strain evidence="2">Hangzhou</strain>
    </source>
</reference>
<gene>
    <name evidence="2" type="ORF">L1049_018047</name>
</gene>
<evidence type="ECO:0000313" key="2">
    <source>
        <dbReference type="EMBL" id="KAK9273240.1"/>
    </source>
</evidence>
<feature type="transmembrane region" description="Helical" evidence="1">
    <location>
        <begin position="7"/>
        <end position="27"/>
    </location>
</feature>
<dbReference type="Proteomes" id="UP001415857">
    <property type="component" value="Unassembled WGS sequence"/>
</dbReference>
<keyword evidence="1" id="KW-0472">Membrane</keyword>
<accession>A0AAP0R865</accession>
<evidence type="ECO:0000256" key="1">
    <source>
        <dbReference type="SAM" id="Phobius"/>
    </source>
</evidence>
<keyword evidence="3" id="KW-1185">Reference proteome</keyword>
<keyword evidence="1" id="KW-0812">Transmembrane</keyword>
<dbReference type="EMBL" id="JBBPBK010000012">
    <property type="protein sequence ID" value="KAK9273240.1"/>
    <property type="molecule type" value="Genomic_DNA"/>
</dbReference>
<evidence type="ECO:0000313" key="3">
    <source>
        <dbReference type="Proteomes" id="UP001415857"/>
    </source>
</evidence>
<sequence length="137" mass="15283">MKARMKGGFLVGIYWTQIMTLVVLGVARNAFIWDGYKVAGFVTKVYFSGGTRLYNSLGQRSWGPLTSSASGNFRISICAVSCIFIFVHIPHHGGEAFWLIHSISECNSKKFNGHISFPLSEHLYRRPLAPSIDDLDP</sequence>
<comment type="caution">
    <text evidence="2">The sequence shown here is derived from an EMBL/GenBank/DDBJ whole genome shotgun (WGS) entry which is preliminary data.</text>
</comment>
<keyword evidence="1" id="KW-1133">Transmembrane helix</keyword>
<protein>
    <submittedName>
        <fullName evidence="2">Uncharacterized protein</fullName>
    </submittedName>
</protein>
<organism evidence="2 3">
    <name type="scientific">Liquidambar formosana</name>
    <name type="common">Formosan gum</name>
    <dbReference type="NCBI Taxonomy" id="63359"/>
    <lineage>
        <taxon>Eukaryota</taxon>
        <taxon>Viridiplantae</taxon>
        <taxon>Streptophyta</taxon>
        <taxon>Embryophyta</taxon>
        <taxon>Tracheophyta</taxon>
        <taxon>Spermatophyta</taxon>
        <taxon>Magnoliopsida</taxon>
        <taxon>eudicotyledons</taxon>
        <taxon>Gunneridae</taxon>
        <taxon>Pentapetalae</taxon>
        <taxon>Saxifragales</taxon>
        <taxon>Altingiaceae</taxon>
        <taxon>Liquidambar</taxon>
    </lineage>
</organism>
<name>A0AAP0R865_LIQFO</name>
<dbReference type="AlphaFoldDB" id="A0AAP0R865"/>
<proteinExistence type="predicted"/>